<reference evidence="3" key="2">
    <citation type="submission" date="2023-05" db="EMBL/GenBank/DDBJ databases">
        <authorList>
            <consortium name="Lawrence Berkeley National Laboratory"/>
            <person name="Steindorff A."/>
            <person name="Hensen N."/>
            <person name="Bonometti L."/>
            <person name="Westerberg I."/>
            <person name="Brannstrom I.O."/>
            <person name="Guillou S."/>
            <person name="Cros-Aarteil S."/>
            <person name="Calhoun S."/>
            <person name="Haridas S."/>
            <person name="Kuo A."/>
            <person name="Mondo S."/>
            <person name="Pangilinan J."/>
            <person name="Riley R."/>
            <person name="Labutti K."/>
            <person name="Andreopoulos B."/>
            <person name="Lipzen A."/>
            <person name="Chen C."/>
            <person name="Yanf M."/>
            <person name="Daum C."/>
            <person name="Ng V."/>
            <person name="Clum A."/>
            <person name="Ohm R."/>
            <person name="Martin F."/>
            <person name="Silar P."/>
            <person name="Natvig D."/>
            <person name="Lalanne C."/>
            <person name="Gautier V."/>
            <person name="Ament-Velasquez S.L."/>
            <person name="Kruys A."/>
            <person name="Hutchinson M.I."/>
            <person name="Powell A.J."/>
            <person name="Barry K."/>
            <person name="Miller A.N."/>
            <person name="Grigoriev I.V."/>
            <person name="Debuchy R."/>
            <person name="Gladieux P."/>
            <person name="Thoren M.H."/>
            <person name="Johannesson H."/>
        </authorList>
    </citation>
    <scope>NUCLEOTIDE SEQUENCE</scope>
    <source>
        <strain evidence="3">CBS 508.74</strain>
    </source>
</reference>
<protein>
    <recommendedName>
        <fullName evidence="2">Ubiquitin-like domain-containing protein</fullName>
    </recommendedName>
</protein>
<dbReference type="InterPro" id="IPR000626">
    <property type="entry name" value="Ubiquitin-like_dom"/>
</dbReference>
<feature type="compositionally biased region" description="Low complexity" evidence="1">
    <location>
        <begin position="56"/>
        <end position="72"/>
    </location>
</feature>
<comment type="caution">
    <text evidence="3">The sequence shown here is derived from an EMBL/GenBank/DDBJ whole genome shotgun (WGS) entry which is preliminary data.</text>
</comment>
<dbReference type="InterPro" id="IPR049256">
    <property type="entry name" value="Get5_C"/>
</dbReference>
<dbReference type="InterPro" id="IPR024737">
    <property type="entry name" value="Get5_N"/>
</dbReference>
<evidence type="ECO:0000256" key="1">
    <source>
        <dbReference type="SAM" id="MobiDB-lite"/>
    </source>
</evidence>
<evidence type="ECO:0000313" key="4">
    <source>
        <dbReference type="Proteomes" id="UP001302812"/>
    </source>
</evidence>
<feature type="domain" description="Ubiquitin-like" evidence="2">
    <location>
        <begin position="82"/>
        <end position="148"/>
    </location>
</feature>
<dbReference type="Pfam" id="PF17183">
    <property type="entry name" value="Get5_C"/>
    <property type="match status" value="1"/>
</dbReference>
<organism evidence="3 4">
    <name type="scientific">Canariomyces notabilis</name>
    <dbReference type="NCBI Taxonomy" id="2074819"/>
    <lineage>
        <taxon>Eukaryota</taxon>
        <taxon>Fungi</taxon>
        <taxon>Dikarya</taxon>
        <taxon>Ascomycota</taxon>
        <taxon>Pezizomycotina</taxon>
        <taxon>Sordariomycetes</taxon>
        <taxon>Sordariomycetidae</taxon>
        <taxon>Sordariales</taxon>
        <taxon>Chaetomiaceae</taxon>
        <taxon>Canariomyces</taxon>
    </lineage>
</organism>
<feature type="region of interest" description="Disordered" evidence="1">
    <location>
        <begin position="18"/>
        <end position="80"/>
    </location>
</feature>
<dbReference type="GeneID" id="89938602"/>
<keyword evidence="4" id="KW-1185">Reference proteome</keyword>
<feature type="compositionally biased region" description="Low complexity" evidence="1">
    <location>
        <begin position="177"/>
        <end position="195"/>
    </location>
</feature>
<dbReference type="Gene3D" id="3.10.20.90">
    <property type="entry name" value="Phosphatidylinositol 3-kinase Catalytic Subunit, Chain A, domain 1"/>
    <property type="match status" value="1"/>
</dbReference>
<dbReference type="InterPro" id="IPR029071">
    <property type="entry name" value="Ubiquitin-like_domsf"/>
</dbReference>
<dbReference type="EMBL" id="MU853334">
    <property type="protein sequence ID" value="KAK4115678.1"/>
    <property type="molecule type" value="Genomic_DNA"/>
</dbReference>
<reference evidence="3" key="1">
    <citation type="journal article" date="2023" name="Mol. Phylogenet. Evol.">
        <title>Genome-scale phylogeny and comparative genomics of the fungal order Sordariales.</title>
        <authorList>
            <person name="Hensen N."/>
            <person name="Bonometti L."/>
            <person name="Westerberg I."/>
            <person name="Brannstrom I.O."/>
            <person name="Guillou S."/>
            <person name="Cros-Aarteil S."/>
            <person name="Calhoun S."/>
            <person name="Haridas S."/>
            <person name="Kuo A."/>
            <person name="Mondo S."/>
            <person name="Pangilinan J."/>
            <person name="Riley R."/>
            <person name="LaButti K."/>
            <person name="Andreopoulos B."/>
            <person name="Lipzen A."/>
            <person name="Chen C."/>
            <person name="Yan M."/>
            <person name="Daum C."/>
            <person name="Ng V."/>
            <person name="Clum A."/>
            <person name="Steindorff A."/>
            <person name="Ohm R.A."/>
            <person name="Martin F."/>
            <person name="Silar P."/>
            <person name="Natvig D.O."/>
            <person name="Lalanne C."/>
            <person name="Gautier V."/>
            <person name="Ament-Velasquez S.L."/>
            <person name="Kruys A."/>
            <person name="Hutchinson M.I."/>
            <person name="Powell A.J."/>
            <person name="Barry K."/>
            <person name="Miller A.N."/>
            <person name="Grigoriev I.V."/>
            <person name="Debuchy R."/>
            <person name="Gladieux P."/>
            <person name="Hiltunen Thoren M."/>
            <person name="Johannesson H."/>
        </authorList>
    </citation>
    <scope>NUCLEOTIDE SEQUENCE</scope>
    <source>
        <strain evidence="3">CBS 508.74</strain>
    </source>
</reference>
<dbReference type="AlphaFoldDB" id="A0AAN6TJN7"/>
<dbReference type="Proteomes" id="UP001302812">
    <property type="component" value="Unassembled WGS sequence"/>
</dbReference>
<gene>
    <name evidence="3" type="ORF">N656DRAFT_775616</name>
</gene>
<evidence type="ECO:0000313" key="3">
    <source>
        <dbReference type="EMBL" id="KAK4115678.1"/>
    </source>
</evidence>
<dbReference type="RefSeq" id="XP_064673248.1">
    <property type="nucleotide sequence ID" value="XM_064814477.1"/>
</dbReference>
<dbReference type="Gene3D" id="1.10.286.70">
    <property type="entry name" value="Get5 dimerization domain"/>
    <property type="match status" value="1"/>
</dbReference>
<feature type="region of interest" description="Disordered" evidence="1">
    <location>
        <begin position="177"/>
        <end position="201"/>
    </location>
</feature>
<proteinExistence type="predicted"/>
<dbReference type="Pfam" id="PF12754">
    <property type="entry name" value="Get5_N"/>
    <property type="match status" value="1"/>
</dbReference>
<dbReference type="PROSITE" id="PS50053">
    <property type="entry name" value="UBIQUITIN_2"/>
    <property type="match status" value="1"/>
</dbReference>
<sequence length="253" mass="26749">MATELAFAKSFLSLLDSKPTKITADHVEDPRNYPASTPYTLPRHATLKPLSKRKPTTTTATKSSSAAATRPSGNNNNNERSITVTVRSLRTSSSHASSLELTLPAPHGARTSVAEVKEAVAAETGLPVDKIKLLFAKKPVADSKLLKDIVPGLGEQQEQGQEQVEFSVMILGGAVPVPKSSGGSGQSKSTGMSKQTAVEEDGAGPVAQGLSGLPVLQTEEFWGDLKGFLQQRVRDEGVAGEACEVFRGAWKGR</sequence>
<evidence type="ECO:0000259" key="2">
    <source>
        <dbReference type="PROSITE" id="PS50053"/>
    </source>
</evidence>
<dbReference type="SUPFAM" id="SSF54236">
    <property type="entry name" value="Ubiquitin-like"/>
    <property type="match status" value="1"/>
</dbReference>
<name>A0AAN6TJN7_9PEZI</name>
<accession>A0AAN6TJN7</accession>